<evidence type="ECO:0000259" key="6">
    <source>
        <dbReference type="Pfam" id="PF01212"/>
    </source>
</evidence>
<evidence type="ECO:0000256" key="1">
    <source>
        <dbReference type="ARBA" id="ARBA00001933"/>
    </source>
</evidence>
<accession>A0A8J3DGC8</accession>
<sequence length="356" mass="38610">MHFSSDNWAGCHPAIAENLNRHAGGFSAGYGNGELDLKVTDRLREIFECDLDVFFVSTGTAANSLSLASFQRPGGVIFAYNEAHVIVDECGAPHFLSGSMRLSPISGKNGKMDIKMLADSVSALANASVHQGRPAGITITQSSETGTVYSLYELDAIAAIARSHNLPLHMDGARFANALVALDVSPAEMTWKRGVDLLSFGATKNGCWCAEAIVVFDRSHTEELRWLQKRSAQLFSKTRFIAAQFDAYLANDLWLKNARHANAMGQALARAIEAAPGMRLTVQPQANEIFAVLENSLAQRLRNAGAFFYDWETPPELKGNVSTDETVCRFVTSFATTQDDIDRFAAVIGAEAIAAQ</sequence>
<dbReference type="Proteomes" id="UP000641137">
    <property type="component" value="Unassembled WGS sequence"/>
</dbReference>
<dbReference type="SUPFAM" id="SSF53383">
    <property type="entry name" value="PLP-dependent transferases"/>
    <property type="match status" value="1"/>
</dbReference>
<feature type="domain" description="Aromatic amino acid beta-eliminating lyase/threonine aldolase" evidence="6">
    <location>
        <begin position="3"/>
        <end position="292"/>
    </location>
</feature>
<dbReference type="GO" id="GO:0004793">
    <property type="term" value="F:threonine aldolase activity"/>
    <property type="evidence" value="ECO:0007669"/>
    <property type="project" value="UniProtKB-UniRule"/>
</dbReference>
<dbReference type="PANTHER" id="PTHR48097">
    <property type="entry name" value="L-THREONINE ALDOLASE-RELATED"/>
    <property type="match status" value="1"/>
</dbReference>
<evidence type="ECO:0000313" key="8">
    <source>
        <dbReference type="Proteomes" id="UP000641137"/>
    </source>
</evidence>
<comment type="caution">
    <text evidence="7">The sequence shown here is derived from an EMBL/GenBank/DDBJ whole genome shotgun (WGS) entry which is preliminary data.</text>
</comment>
<comment type="similarity">
    <text evidence="2 5">Belongs to the threonine aldolase family.</text>
</comment>
<reference evidence="7" key="2">
    <citation type="submission" date="2020-09" db="EMBL/GenBank/DDBJ databases">
        <authorList>
            <person name="Sun Q."/>
            <person name="Kim S."/>
        </authorList>
    </citation>
    <scope>NUCLEOTIDE SEQUENCE</scope>
    <source>
        <strain evidence="7">KCTC 42097</strain>
    </source>
</reference>
<dbReference type="InterPro" id="IPR026273">
    <property type="entry name" value="Low_specificity_L-TA_bact"/>
</dbReference>
<dbReference type="EC" id="4.1.2.48" evidence="5"/>
<dbReference type="InterPro" id="IPR015421">
    <property type="entry name" value="PyrdxlP-dep_Trfase_major"/>
</dbReference>
<comment type="cofactor">
    <cofactor evidence="1 5">
        <name>pyridoxal 5'-phosphate</name>
        <dbReference type="ChEBI" id="CHEBI:597326"/>
    </cofactor>
</comment>
<proteinExistence type="inferred from homology"/>
<evidence type="ECO:0000256" key="2">
    <source>
        <dbReference type="ARBA" id="ARBA00006966"/>
    </source>
</evidence>
<comment type="catalytic activity">
    <reaction evidence="5">
        <text>L-threonine = acetaldehyde + glycine</text>
        <dbReference type="Rhea" id="RHEA:19625"/>
        <dbReference type="ChEBI" id="CHEBI:15343"/>
        <dbReference type="ChEBI" id="CHEBI:57305"/>
        <dbReference type="ChEBI" id="CHEBI:57926"/>
        <dbReference type="EC" id="4.1.2.48"/>
    </reaction>
</comment>
<dbReference type="GO" id="GO:0006567">
    <property type="term" value="P:L-threonine catabolic process"/>
    <property type="evidence" value="ECO:0007669"/>
    <property type="project" value="UniProtKB-UniRule"/>
</dbReference>
<dbReference type="InterPro" id="IPR015424">
    <property type="entry name" value="PyrdxlP-dep_Trfase"/>
</dbReference>
<dbReference type="InterPro" id="IPR015422">
    <property type="entry name" value="PyrdxlP-dep_Trfase_small"/>
</dbReference>
<organism evidence="7 8">
    <name type="scientific">Limoniibacter endophyticus</name>
    <dbReference type="NCBI Taxonomy" id="1565040"/>
    <lineage>
        <taxon>Bacteria</taxon>
        <taxon>Pseudomonadati</taxon>
        <taxon>Pseudomonadota</taxon>
        <taxon>Alphaproteobacteria</taxon>
        <taxon>Hyphomicrobiales</taxon>
        <taxon>Bartonellaceae</taxon>
        <taxon>Limoniibacter</taxon>
    </lineage>
</organism>
<protein>
    <recommendedName>
        <fullName evidence="5">L-threonine aldolase</fullName>
        <ecNumber evidence="5">4.1.2.48</ecNumber>
    </recommendedName>
</protein>
<dbReference type="AlphaFoldDB" id="A0A8J3DGC8"/>
<keyword evidence="5" id="KW-0456">Lyase</keyword>
<keyword evidence="8" id="KW-1185">Reference proteome</keyword>
<evidence type="ECO:0000256" key="3">
    <source>
        <dbReference type="ARBA" id="ARBA00011881"/>
    </source>
</evidence>
<dbReference type="PANTHER" id="PTHR48097:SF5">
    <property type="entry name" value="LOW SPECIFICITY L-THREONINE ALDOLASE"/>
    <property type="match status" value="1"/>
</dbReference>
<dbReference type="Gene3D" id="3.40.640.10">
    <property type="entry name" value="Type I PLP-dependent aspartate aminotransferase-like (Major domain)"/>
    <property type="match status" value="1"/>
</dbReference>
<evidence type="ECO:0000256" key="4">
    <source>
        <dbReference type="ARBA" id="ARBA00022898"/>
    </source>
</evidence>
<dbReference type="Gene3D" id="3.90.1150.10">
    <property type="entry name" value="Aspartate Aminotransferase, domain 1"/>
    <property type="match status" value="1"/>
</dbReference>
<comment type="function">
    <text evidence="5">Catalyzes the cleavage of L-allo-threonine and L-threonine to glycine and acetaldehyde.</text>
</comment>
<evidence type="ECO:0000313" key="7">
    <source>
        <dbReference type="EMBL" id="GHC64215.1"/>
    </source>
</evidence>
<keyword evidence="4 5" id="KW-0663">Pyridoxal phosphate</keyword>
<evidence type="ECO:0000256" key="5">
    <source>
        <dbReference type="PIRNR" id="PIRNR038940"/>
    </source>
</evidence>
<comment type="subunit">
    <text evidence="3">Homotetramer.</text>
</comment>
<dbReference type="InterPro" id="IPR001597">
    <property type="entry name" value="ArAA_b-elim_lyase/Thr_aldolase"/>
</dbReference>
<dbReference type="PIRSF" id="PIRSF038940">
    <property type="entry name" value="Low_specificity_LTA"/>
    <property type="match status" value="1"/>
</dbReference>
<reference evidence="7" key="1">
    <citation type="journal article" date="2014" name="Int. J. Syst. Evol. Microbiol.">
        <title>Complete genome sequence of Corynebacterium casei LMG S-19264T (=DSM 44701T), isolated from a smear-ripened cheese.</title>
        <authorList>
            <consortium name="US DOE Joint Genome Institute (JGI-PGF)"/>
            <person name="Walter F."/>
            <person name="Albersmeier A."/>
            <person name="Kalinowski J."/>
            <person name="Ruckert C."/>
        </authorList>
    </citation>
    <scope>NUCLEOTIDE SEQUENCE</scope>
    <source>
        <strain evidence="7">KCTC 42097</strain>
    </source>
</reference>
<dbReference type="Pfam" id="PF01212">
    <property type="entry name" value="Beta_elim_lyase"/>
    <property type="match status" value="1"/>
</dbReference>
<dbReference type="EMBL" id="BMZO01000002">
    <property type="protein sequence ID" value="GHC64215.1"/>
    <property type="molecule type" value="Genomic_DNA"/>
</dbReference>
<dbReference type="RefSeq" id="WP_189487815.1">
    <property type="nucleotide sequence ID" value="NZ_BMZO01000002.1"/>
</dbReference>
<name>A0A8J3DGC8_9HYPH</name>
<gene>
    <name evidence="7" type="ORF">GCM10010136_06050</name>
</gene>
<comment type="catalytic activity">
    <reaction evidence="5">
        <text>L-allo-threonine = acetaldehyde + glycine</text>
        <dbReference type="Rhea" id="RHEA:26209"/>
        <dbReference type="ChEBI" id="CHEBI:15343"/>
        <dbReference type="ChEBI" id="CHEBI:57305"/>
        <dbReference type="ChEBI" id="CHEBI:58585"/>
        <dbReference type="EC" id="4.1.2.48"/>
    </reaction>
</comment>